<evidence type="ECO:0000256" key="2">
    <source>
        <dbReference type="SAM" id="MobiDB-lite"/>
    </source>
</evidence>
<proteinExistence type="predicted"/>
<reference evidence="3" key="1">
    <citation type="submission" date="2022-07" db="EMBL/GenBank/DDBJ databases">
        <title>Phylogenomic reconstructions and comparative analyses of Kickxellomycotina fungi.</title>
        <authorList>
            <person name="Reynolds N.K."/>
            <person name="Stajich J.E."/>
            <person name="Barry K."/>
            <person name="Grigoriev I.V."/>
            <person name="Crous P."/>
            <person name="Smith M.E."/>
        </authorList>
    </citation>
    <scope>NUCLEOTIDE SEQUENCE</scope>
    <source>
        <strain evidence="3">BCRC 34297</strain>
    </source>
</reference>
<accession>A0A9W8GX81</accession>
<feature type="compositionally biased region" description="Basic and acidic residues" evidence="2">
    <location>
        <begin position="169"/>
        <end position="183"/>
    </location>
</feature>
<comment type="caution">
    <text evidence="3">The sequence shown here is derived from an EMBL/GenBank/DDBJ whole genome shotgun (WGS) entry which is preliminary data.</text>
</comment>
<evidence type="ECO:0000313" key="3">
    <source>
        <dbReference type="EMBL" id="KAJ2754395.1"/>
    </source>
</evidence>
<feature type="compositionally biased region" description="Polar residues" evidence="2">
    <location>
        <begin position="80"/>
        <end position="94"/>
    </location>
</feature>
<feature type="compositionally biased region" description="Basic and acidic residues" evidence="2">
    <location>
        <begin position="14"/>
        <end position="26"/>
    </location>
</feature>
<dbReference type="OrthoDB" id="5580120at2759"/>
<dbReference type="EMBL" id="JANBUH010000119">
    <property type="protein sequence ID" value="KAJ2754395.1"/>
    <property type="molecule type" value="Genomic_DNA"/>
</dbReference>
<dbReference type="Proteomes" id="UP001140011">
    <property type="component" value="Unassembled WGS sequence"/>
</dbReference>
<feature type="compositionally biased region" description="Basic residues" evidence="2">
    <location>
        <begin position="1"/>
        <end position="10"/>
    </location>
</feature>
<keyword evidence="1" id="KW-0175">Coiled coil</keyword>
<organism evidence="3 4">
    <name type="scientific">Coemansia pectinata</name>
    <dbReference type="NCBI Taxonomy" id="1052879"/>
    <lineage>
        <taxon>Eukaryota</taxon>
        <taxon>Fungi</taxon>
        <taxon>Fungi incertae sedis</taxon>
        <taxon>Zoopagomycota</taxon>
        <taxon>Kickxellomycotina</taxon>
        <taxon>Kickxellomycetes</taxon>
        <taxon>Kickxellales</taxon>
        <taxon>Kickxellaceae</taxon>
        <taxon>Coemansia</taxon>
    </lineage>
</organism>
<feature type="compositionally biased region" description="Low complexity" evidence="2">
    <location>
        <begin position="27"/>
        <end position="39"/>
    </location>
</feature>
<evidence type="ECO:0000313" key="4">
    <source>
        <dbReference type="Proteomes" id="UP001140011"/>
    </source>
</evidence>
<keyword evidence="4" id="KW-1185">Reference proteome</keyword>
<protein>
    <submittedName>
        <fullName evidence="3">Uncharacterized protein</fullName>
    </submittedName>
</protein>
<gene>
    <name evidence="3" type="ORF">GGI19_002431</name>
</gene>
<feature type="region of interest" description="Disordered" evidence="2">
    <location>
        <begin position="1"/>
        <end position="195"/>
    </location>
</feature>
<dbReference type="AlphaFoldDB" id="A0A9W8GX81"/>
<feature type="coiled-coil region" evidence="1">
    <location>
        <begin position="214"/>
        <end position="254"/>
    </location>
</feature>
<name>A0A9W8GX81_9FUNG</name>
<evidence type="ECO:0000256" key="1">
    <source>
        <dbReference type="SAM" id="Coils"/>
    </source>
</evidence>
<sequence length="391" mass="42768">MSPVTRRKSMRLAELADKEAESERPTPKQQQPPQQQPIQRDSVIGTVSGGRVTKPEPKARVVASRYMSAANPRKPVPSSKAGTRPTSTPANTSMGARARAGSVTSAASMGTIGANRGKANTTAAPRPVSRMASTSARRMAPIATAATPSAVSSRPRVPEVKSTETPVLMDRRASRRETRRETSARTGSLLDPHESTASAGANAGLYATYLQWQLIEARAQIQFDENKAAAAEELDRLSREAEHAKRLLVEEQRKLKLMHEYSALSTWLAANKQTLVDMGAQVSSVREPYTKFSEQLKQTTRAMPISGVYFRDGESLVNDMQGFVDAVEHNFSGKSEQVQDVFRMASRMKQYYKGLAQEQDLVTECDRLKQSLEHTAVLAISSKLSNTSDSC</sequence>